<evidence type="ECO:0000313" key="1">
    <source>
        <dbReference type="EMBL" id="OQV21898.1"/>
    </source>
</evidence>
<comment type="caution">
    <text evidence="1">The sequence shown here is derived from an EMBL/GenBank/DDBJ whole genome shotgun (WGS) entry which is preliminary data.</text>
</comment>
<dbReference type="PANTHER" id="PTHR37450">
    <property type="entry name" value="CIPC PROTEIN"/>
    <property type="match status" value="1"/>
</dbReference>
<dbReference type="Pfam" id="PF12585">
    <property type="entry name" value="DUF3759"/>
    <property type="match status" value="1"/>
</dbReference>
<name>A0A1W0X396_HYPEX</name>
<dbReference type="Proteomes" id="UP000192578">
    <property type="component" value="Unassembled WGS sequence"/>
</dbReference>
<dbReference type="InterPro" id="IPR022234">
    <property type="entry name" value="DUF3759"/>
</dbReference>
<sequence length="137" mass="15298">METTPTGTEIHHVPLTRLFSYEDAKDANETVYELSVKHPLLSKFKWTNEFIAAAAGFEALKYYENHLINSDELPPRTCAEMDELLTQFATAEVDNIFQIQTLHHGSPAKTKILAAEQARTFAKQKYGGGTGPEGQNN</sequence>
<gene>
    <name evidence="1" type="ORF">BV898_04111</name>
</gene>
<dbReference type="PANTHER" id="PTHR37450:SF1">
    <property type="entry name" value="CIPC PROTEIN"/>
    <property type="match status" value="1"/>
</dbReference>
<keyword evidence="2" id="KW-1185">Reference proteome</keyword>
<reference evidence="2" key="1">
    <citation type="submission" date="2017-01" db="EMBL/GenBank/DDBJ databases">
        <title>Comparative genomics of anhydrobiosis in the tardigrade Hypsibius dujardini.</title>
        <authorList>
            <person name="Yoshida Y."/>
            <person name="Koutsovoulos G."/>
            <person name="Laetsch D."/>
            <person name="Stevens L."/>
            <person name="Kumar S."/>
            <person name="Horikawa D."/>
            <person name="Ishino K."/>
            <person name="Komine S."/>
            <person name="Tomita M."/>
            <person name="Blaxter M."/>
            <person name="Arakawa K."/>
        </authorList>
    </citation>
    <scope>NUCLEOTIDE SEQUENCE [LARGE SCALE GENOMIC DNA]</scope>
    <source>
        <strain evidence="2">Z151</strain>
    </source>
</reference>
<organism evidence="1 2">
    <name type="scientific">Hypsibius exemplaris</name>
    <name type="common">Freshwater tardigrade</name>
    <dbReference type="NCBI Taxonomy" id="2072580"/>
    <lineage>
        <taxon>Eukaryota</taxon>
        <taxon>Metazoa</taxon>
        <taxon>Ecdysozoa</taxon>
        <taxon>Tardigrada</taxon>
        <taxon>Eutardigrada</taxon>
        <taxon>Parachela</taxon>
        <taxon>Hypsibioidea</taxon>
        <taxon>Hypsibiidae</taxon>
        <taxon>Hypsibius</taxon>
    </lineage>
</organism>
<accession>A0A1W0X396</accession>
<proteinExistence type="predicted"/>
<evidence type="ECO:0000313" key="2">
    <source>
        <dbReference type="Proteomes" id="UP000192578"/>
    </source>
</evidence>
<dbReference type="OrthoDB" id="9895617at2759"/>
<protein>
    <submittedName>
        <fullName evidence="1">Uncharacterized protein</fullName>
    </submittedName>
</protein>
<dbReference type="AlphaFoldDB" id="A0A1W0X396"/>
<dbReference type="EMBL" id="MTYJ01000020">
    <property type="protein sequence ID" value="OQV21898.1"/>
    <property type="molecule type" value="Genomic_DNA"/>
</dbReference>